<accession>A0A1I7EN47</accession>
<sequence>MDDDQVNLEEIADSKRRREAERLAESEKTAAPTANEPQQAEGIETAPKQWVKHVTKWLGAKRTLMETRRPLILKKKPIAL</sequence>
<proteinExistence type="predicted"/>
<protein>
    <submittedName>
        <fullName evidence="2">Uncharacterized protein</fullName>
    </submittedName>
</protein>
<dbReference type="OrthoDB" id="9104186at2"/>
<feature type="compositionally biased region" description="Basic and acidic residues" evidence="1">
    <location>
        <begin position="12"/>
        <end position="28"/>
    </location>
</feature>
<dbReference type="EMBL" id="FPBH01000035">
    <property type="protein sequence ID" value="SFU25331.1"/>
    <property type="molecule type" value="Genomic_DNA"/>
</dbReference>
<dbReference type="RefSeq" id="WP_093644933.1">
    <property type="nucleotide sequence ID" value="NZ_FPBH01000035.1"/>
</dbReference>
<feature type="region of interest" description="Disordered" evidence="1">
    <location>
        <begin position="1"/>
        <end position="47"/>
    </location>
</feature>
<evidence type="ECO:0000313" key="2">
    <source>
        <dbReference type="EMBL" id="SFU25331.1"/>
    </source>
</evidence>
<gene>
    <name evidence="2" type="ORF">SAMN05192563_103529</name>
</gene>
<name>A0A1I7EN47_9BURK</name>
<dbReference type="Proteomes" id="UP000198844">
    <property type="component" value="Unassembled WGS sequence"/>
</dbReference>
<feature type="compositionally biased region" description="Acidic residues" evidence="1">
    <location>
        <begin position="1"/>
        <end position="11"/>
    </location>
</feature>
<organism evidence="2 3">
    <name type="scientific">Paraburkholderia aspalathi</name>
    <dbReference type="NCBI Taxonomy" id="1324617"/>
    <lineage>
        <taxon>Bacteria</taxon>
        <taxon>Pseudomonadati</taxon>
        <taxon>Pseudomonadota</taxon>
        <taxon>Betaproteobacteria</taxon>
        <taxon>Burkholderiales</taxon>
        <taxon>Burkholderiaceae</taxon>
        <taxon>Paraburkholderia</taxon>
    </lineage>
</organism>
<evidence type="ECO:0000256" key="1">
    <source>
        <dbReference type="SAM" id="MobiDB-lite"/>
    </source>
</evidence>
<dbReference type="AlphaFoldDB" id="A0A1I7EN47"/>
<reference evidence="2 3" key="1">
    <citation type="submission" date="2016-10" db="EMBL/GenBank/DDBJ databases">
        <authorList>
            <person name="de Groot N.N."/>
        </authorList>
    </citation>
    <scope>NUCLEOTIDE SEQUENCE [LARGE SCALE GENOMIC DNA]</scope>
    <source>
        <strain evidence="2 3">LMG 27731</strain>
    </source>
</reference>
<evidence type="ECO:0000313" key="3">
    <source>
        <dbReference type="Proteomes" id="UP000198844"/>
    </source>
</evidence>